<keyword evidence="2" id="KW-1185">Reference proteome</keyword>
<evidence type="ECO:0008006" key="3">
    <source>
        <dbReference type="Google" id="ProtNLM"/>
    </source>
</evidence>
<proteinExistence type="predicted"/>
<evidence type="ECO:0000313" key="2">
    <source>
        <dbReference type="Proteomes" id="UP001465976"/>
    </source>
</evidence>
<reference evidence="1 2" key="1">
    <citation type="submission" date="2024-02" db="EMBL/GenBank/DDBJ databases">
        <title>A draft genome for the cacao thread blight pathogen Marasmius crinis-equi.</title>
        <authorList>
            <person name="Cohen S.P."/>
            <person name="Baruah I.K."/>
            <person name="Amoako-Attah I."/>
            <person name="Bukari Y."/>
            <person name="Meinhardt L.W."/>
            <person name="Bailey B.A."/>
        </authorList>
    </citation>
    <scope>NUCLEOTIDE SEQUENCE [LARGE SCALE GENOMIC DNA]</scope>
    <source>
        <strain evidence="1 2">GH-76</strain>
    </source>
</reference>
<name>A0ABR3FDH2_9AGAR</name>
<organism evidence="1 2">
    <name type="scientific">Marasmius crinis-equi</name>
    <dbReference type="NCBI Taxonomy" id="585013"/>
    <lineage>
        <taxon>Eukaryota</taxon>
        <taxon>Fungi</taxon>
        <taxon>Dikarya</taxon>
        <taxon>Basidiomycota</taxon>
        <taxon>Agaricomycotina</taxon>
        <taxon>Agaricomycetes</taxon>
        <taxon>Agaricomycetidae</taxon>
        <taxon>Agaricales</taxon>
        <taxon>Marasmiineae</taxon>
        <taxon>Marasmiaceae</taxon>
        <taxon>Marasmius</taxon>
    </lineage>
</organism>
<comment type="caution">
    <text evidence="1">The sequence shown here is derived from an EMBL/GenBank/DDBJ whole genome shotgun (WGS) entry which is preliminary data.</text>
</comment>
<dbReference type="Proteomes" id="UP001465976">
    <property type="component" value="Unassembled WGS sequence"/>
</dbReference>
<evidence type="ECO:0000313" key="1">
    <source>
        <dbReference type="EMBL" id="KAL0573361.1"/>
    </source>
</evidence>
<gene>
    <name evidence="1" type="ORF">V5O48_008604</name>
</gene>
<protein>
    <recommendedName>
        <fullName evidence="3">MICOS complex subunit MIC12</fullName>
    </recommendedName>
</protein>
<accession>A0ABR3FDH2</accession>
<dbReference type="EMBL" id="JBAHYK010000513">
    <property type="protein sequence ID" value="KAL0573361.1"/>
    <property type="molecule type" value="Genomic_DNA"/>
</dbReference>
<sequence length="106" mass="11864">MSFLIGPVSGALVAGGVYYGFSNLIQTRTKQISIDLHIQSVRLVETPTLVQAPPSAASRVVEKPFLAIVQAKWNEELEGVFRWCRDVDTRVVDWGRRTVYGTQDKQ</sequence>